<gene>
    <name evidence="2" type="ORF">C5167_040226</name>
</gene>
<sequence>MQRLETIHTSTVVHLLRSIPPNVKTLVPDSDPQTAAATNTSSSSKQSWDMEEAEEEQEEEEEKEERRTNCLADLFVKKGDLFSLLFLPWSCSIPKSSRSFGPRFALHFHDGLLQRRLKDSSVEHDIHNLGGSIGLTIEISKLSEGFGTAVGGTSGTRKLNGKDISMPPRYK</sequence>
<feature type="compositionally biased region" description="Acidic residues" evidence="1">
    <location>
        <begin position="49"/>
        <end position="63"/>
    </location>
</feature>
<dbReference type="AlphaFoldDB" id="A0A4Y7IHQ2"/>
<proteinExistence type="predicted"/>
<dbReference type="EMBL" id="CM010715">
    <property type="protein sequence ID" value="RZC47270.1"/>
    <property type="molecule type" value="Genomic_DNA"/>
</dbReference>
<reference evidence="2 3" key="1">
    <citation type="journal article" date="2018" name="Science">
        <title>The opium poppy genome and morphinan production.</title>
        <authorList>
            <person name="Guo L."/>
            <person name="Winzer T."/>
            <person name="Yang X."/>
            <person name="Li Y."/>
            <person name="Ning Z."/>
            <person name="He Z."/>
            <person name="Teodor R."/>
            <person name="Lu Y."/>
            <person name="Bowser T.A."/>
            <person name="Graham I.A."/>
            <person name="Ye K."/>
        </authorList>
    </citation>
    <scope>NUCLEOTIDE SEQUENCE [LARGE SCALE GENOMIC DNA]</scope>
    <source>
        <strain evidence="3">cv. HN1</strain>
        <tissue evidence="2">Leaves</tissue>
    </source>
</reference>
<evidence type="ECO:0000313" key="2">
    <source>
        <dbReference type="EMBL" id="RZC47270.1"/>
    </source>
</evidence>
<evidence type="ECO:0000256" key="1">
    <source>
        <dbReference type="SAM" id="MobiDB-lite"/>
    </source>
</evidence>
<dbReference type="Gramene" id="RZC47270">
    <property type="protein sequence ID" value="RZC47270"/>
    <property type="gene ID" value="C5167_040226"/>
</dbReference>
<name>A0A4Y7IHQ2_PAPSO</name>
<organism evidence="2 3">
    <name type="scientific">Papaver somniferum</name>
    <name type="common">Opium poppy</name>
    <dbReference type="NCBI Taxonomy" id="3469"/>
    <lineage>
        <taxon>Eukaryota</taxon>
        <taxon>Viridiplantae</taxon>
        <taxon>Streptophyta</taxon>
        <taxon>Embryophyta</taxon>
        <taxon>Tracheophyta</taxon>
        <taxon>Spermatophyta</taxon>
        <taxon>Magnoliopsida</taxon>
        <taxon>Ranunculales</taxon>
        <taxon>Papaveraceae</taxon>
        <taxon>Papaveroideae</taxon>
        <taxon>Papaver</taxon>
    </lineage>
</organism>
<feature type="region of interest" description="Disordered" evidence="1">
    <location>
        <begin position="23"/>
        <end position="66"/>
    </location>
</feature>
<keyword evidence="3" id="KW-1185">Reference proteome</keyword>
<evidence type="ECO:0000313" key="3">
    <source>
        <dbReference type="Proteomes" id="UP000316621"/>
    </source>
</evidence>
<dbReference type="Proteomes" id="UP000316621">
    <property type="component" value="Chromosome 1"/>
</dbReference>
<protein>
    <submittedName>
        <fullName evidence="2">Uncharacterized protein</fullName>
    </submittedName>
</protein>
<feature type="compositionally biased region" description="Low complexity" evidence="1">
    <location>
        <begin position="34"/>
        <end position="44"/>
    </location>
</feature>
<accession>A0A4Y7IHQ2</accession>